<evidence type="ECO:0000313" key="2">
    <source>
        <dbReference type="Proteomes" id="UP001333996"/>
    </source>
</evidence>
<comment type="caution">
    <text evidence="1">The sequence shown here is derived from an EMBL/GenBank/DDBJ whole genome shotgun (WGS) entry which is preliminary data.</text>
</comment>
<protein>
    <submittedName>
        <fullName evidence="1">Uncharacterized protein</fullName>
    </submittedName>
</protein>
<sequence length="157" mass="16967">MGNWGVIDATVVVGDNHVVFLFCPPSPAQCATDIYPLLSALDATKWRDFKLGYVGTWDKGQRVIDQIQLSDHTGWATVFRTKRYTNSMELIHRQLQTETDGGLRVVLLANLALAAGCAGLHDEAMRHHAKAVELAGTQAPHAVGSLGSTVLGVLPHV</sequence>
<reference evidence="1" key="1">
    <citation type="submission" date="2024-01" db="EMBL/GenBank/DDBJ databases">
        <title>First draft genome sequence data of TA4-1, the type strain of Gram-positive actinobacterium Streptomyces chiangmaiensis.</title>
        <authorList>
            <person name="Yasawong M."/>
            <person name="Nantapong N."/>
        </authorList>
    </citation>
    <scope>NUCLEOTIDE SEQUENCE</scope>
    <source>
        <strain evidence="1">TA4-1</strain>
    </source>
</reference>
<keyword evidence="2" id="KW-1185">Reference proteome</keyword>
<dbReference type="EMBL" id="JAYWVC010000489">
    <property type="protein sequence ID" value="MED7828763.1"/>
    <property type="molecule type" value="Genomic_DNA"/>
</dbReference>
<evidence type="ECO:0000313" key="1">
    <source>
        <dbReference type="EMBL" id="MED7828763.1"/>
    </source>
</evidence>
<accession>A0ABU7FXU2</accession>
<proteinExistence type="predicted"/>
<name>A0ABU7FXU2_9ACTN</name>
<dbReference type="Proteomes" id="UP001333996">
    <property type="component" value="Unassembled WGS sequence"/>
</dbReference>
<dbReference type="RefSeq" id="WP_329513080.1">
    <property type="nucleotide sequence ID" value="NZ_BAAAYZ010000089.1"/>
</dbReference>
<gene>
    <name evidence="1" type="ORF">VXC91_44800</name>
</gene>
<organism evidence="1 2">
    <name type="scientific">Streptomyces chiangmaiensis</name>
    <dbReference type="NCBI Taxonomy" id="766497"/>
    <lineage>
        <taxon>Bacteria</taxon>
        <taxon>Bacillati</taxon>
        <taxon>Actinomycetota</taxon>
        <taxon>Actinomycetes</taxon>
        <taxon>Kitasatosporales</taxon>
        <taxon>Streptomycetaceae</taxon>
        <taxon>Streptomyces</taxon>
    </lineage>
</organism>